<sequence>MLKDPVLGSGSPGAVARLCSHQSTPEKHEKDWYVHPQAPGFLTCSWCYHNYVQDSPLADAFAKIRKRGICSFNVPRMTKCLWPDALQTGNLSRATAFMSAYSAIPTCKGVTGAVMSDHVNWFVPAEDEIPAFLSCESCYEGIIKGTSFGSHFIPSEEAQGPNDKWSCDMNLDFMCRTLLWRSRRNDWFGFVEDAKKRMAMEECKAQSGVANQGKWYCVRGESQDLRMCETCHADNFAHSRFESIFQEVEETPETQYSVVSCGWKSYFPLVQLTYSCFVAKRSPAELRASIVAIASKPRCGTSEGIVDGKWYNFPRKIGNFGICEACYVGFMSSMGAGACLSPKTTVLPCPAFCAFNVYFDRWSEFIDRYNEAMDIGIFSVYEDFARKWVSIRPCARQNAVAARAWYGWPDCPICQECYENFAADTSLAATLPLQNKYFDEEKSCCMYSPRQRERYTAACLSSNAEALLQATRERQAVWLQTIPIIKELKDRIDAELEAASVQRQISATHLCSDMMGSVWGSNSYVYGDGGYKSWDGVLSDQAWNSAMAMQNRAANPARIQEMVRLENLWAQFE</sequence>
<gene>
    <name evidence="1" type="ORF">EDB81DRAFT_634403</name>
</gene>
<dbReference type="AlphaFoldDB" id="A0A9P9JIY8"/>
<reference evidence="1" key="1">
    <citation type="journal article" date="2021" name="Nat. Commun.">
        <title>Genetic determinants of endophytism in the Arabidopsis root mycobiome.</title>
        <authorList>
            <person name="Mesny F."/>
            <person name="Miyauchi S."/>
            <person name="Thiergart T."/>
            <person name="Pickel B."/>
            <person name="Atanasova L."/>
            <person name="Karlsson M."/>
            <person name="Huettel B."/>
            <person name="Barry K.W."/>
            <person name="Haridas S."/>
            <person name="Chen C."/>
            <person name="Bauer D."/>
            <person name="Andreopoulos W."/>
            <person name="Pangilinan J."/>
            <person name="LaButti K."/>
            <person name="Riley R."/>
            <person name="Lipzen A."/>
            <person name="Clum A."/>
            <person name="Drula E."/>
            <person name="Henrissat B."/>
            <person name="Kohler A."/>
            <person name="Grigoriev I.V."/>
            <person name="Martin F.M."/>
            <person name="Hacquard S."/>
        </authorList>
    </citation>
    <scope>NUCLEOTIDE SEQUENCE</scope>
    <source>
        <strain evidence="1">MPI-CAGE-AT-0147</strain>
    </source>
</reference>
<evidence type="ECO:0000313" key="2">
    <source>
        <dbReference type="Proteomes" id="UP000738349"/>
    </source>
</evidence>
<comment type="caution">
    <text evidence="1">The sequence shown here is derived from an EMBL/GenBank/DDBJ whole genome shotgun (WGS) entry which is preliminary data.</text>
</comment>
<keyword evidence="2" id="KW-1185">Reference proteome</keyword>
<evidence type="ECO:0008006" key="3">
    <source>
        <dbReference type="Google" id="ProtNLM"/>
    </source>
</evidence>
<dbReference type="EMBL" id="JAGMUV010000001">
    <property type="protein sequence ID" value="KAH7176397.1"/>
    <property type="molecule type" value="Genomic_DNA"/>
</dbReference>
<proteinExistence type="predicted"/>
<protein>
    <recommendedName>
        <fullName evidence="3">Integral membrane protein</fullName>
    </recommendedName>
</protein>
<name>A0A9P9JIY8_9HYPO</name>
<organism evidence="1 2">
    <name type="scientific">Dactylonectria macrodidyma</name>
    <dbReference type="NCBI Taxonomy" id="307937"/>
    <lineage>
        <taxon>Eukaryota</taxon>
        <taxon>Fungi</taxon>
        <taxon>Dikarya</taxon>
        <taxon>Ascomycota</taxon>
        <taxon>Pezizomycotina</taxon>
        <taxon>Sordariomycetes</taxon>
        <taxon>Hypocreomycetidae</taxon>
        <taxon>Hypocreales</taxon>
        <taxon>Nectriaceae</taxon>
        <taxon>Dactylonectria</taxon>
    </lineage>
</organism>
<dbReference type="OrthoDB" id="5324692at2759"/>
<dbReference type="Proteomes" id="UP000738349">
    <property type="component" value="Unassembled WGS sequence"/>
</dbReference>
<accession>A0A9P9JIY8</accession>
<evidence type="ECO:0000313" key="1">
    <source>
        <dbReference type="EMBL" id="KAH7176397.1"/>
    </source>
</evidence>